<evidence type="ECO:0000256" key="5">
    <source>
        <dbReference type="ARBA" id="ARBA00022989"/>
    </source>
</evidence>
<evidence type="ECO:0000256" key="10">
    <source>
        <dbReference type="SAM" id="MobiDB-lite"/>
    </source>
</evidence>
<feature type="transmembrane region" description="Helical" evidence="11">
    <location>
        <begin position="4331"/>
        <end position="4356"/>
    </location>
</feature>
<evidence type="ECO:0000256" key="9">
    <source>
        <dbReference type="SAM" id="Coils"/>
    </source>
</evidence>
<sequence length="4523" mass="500794">MDAVAAETCLRGEDFHGQHLAMVAWAFITLRHRHDPLLRVIGQITNGYRGLGTWSNAKLLAFSFAGLQRLGPDARLGSEAWTVGAVRKLLDQFYDRFQAGTGEVDADDAWVVHDAVLPWLGLPGSRELRASAAWEALNQLLATQRLRLQGMLEASEEFAAILVSEQRPETSIIRRYQERLQTFRIRGLGSDHTWRLLAGFGALPVAAAEVAAARAGTIEQSTSKGQTRVDGRGERQNWCFFRASVHVPAAQPLVATETGRLLNSSVVKYREDCGGFIHVKLHHDRVDHRAWDAEFRAMARTAAAARALLQVPTLRPEEASVQAQEMLRTGARPEAELPRVVTRDAEASVQGQLQLFMTEVPCLSCIGAMVQFRRRFPNIALRIHWVQTLITHGAKPGARTVDKRNVLHMAAESGASVATAVLLNPKESNGTQDRKVLEAQTERGETPLARAAAKGHGAVVQLLIQAGASVHRTNCFGQVALYLACRTFTYHSPGPSAGSSSPAEESAADVRPVCRGGPCGSCVLGTMTSHSQELNNACHNVCMVARSLETMSAVLEQHVQTLVALNDNPDMHDPEKESGVRNDNPNSTERLKQAVAALKSSISIVLTDVNELQGDAGHSHGGTSAPSGQPRIRHSVTVSASSEQDPSAANGNGGSPSKVPKIPKPGPSANSLGRTSVYSEAVSAEDSNIAAHPSAIAHRKPPCSHRIVIYPAWTSKLAWDLAVMLVVLVDAFVLPYQLSFKRDLEPDAFDEFWFWITSSFFTLDIIATFDTALGGDEDDLIVDHRTIARAYLRGWFFFDWVSTMPWSRMVDAMVSDTDGGALYHVAKLAKMLKFLRIIRLMKMLRARKIKDIWERVETRIGSVTVIQAMYLVRVLLVIVAICHWNACIFWIIGRTDSIITDFLPDETRIAFEGQEHWTMVWHKYGVDGEPWRFHDKPIVECYVFCFYWTLGVMRTMPAEVTPVNLLERIFVLCFMFFALSAFAVSVASLTQAYFKISERSRSFNDEMFAIRMHMHKLKLEDHSQRRIKDYITHRFNRRRMLAKEVNIVDNLPKALQNEVKYATALQYVQRLSVISDLSKDAIKKICLEFEPKDYLPETQLCVAGHEASVARLLCAGTLSAKDINQIAVEVPHDAIIDEACLETEEPVISTLTVTTVSTCEILTIDKLAFARITGMHLSDGRRRKLKAMNSKQGPDQVELNRQSDDSQSRRKACVAWYSRGCPPTTTAPLRQAPHCGVKTTRLKGSRHRASQARIGIVIVQLYCKIRFTAFNPWMEMPSIVRPRDIRGVRSAADRMDRISLSYLAGFGGHVGAAAVLHFALEGTCIAALVTFRFTDDEIDSGLQKSLVQANRWAKDNGIKAVGATRFARLRFETRPRRRGGYRGGLPAALFLGQQPPDSNIGARIQLAIMGSRRSRTILVVISPRMPGPEFCADGLASEVADDPGRDLASHDPAGDDGPEEPKAKQTKPMKAMKATKKPAGKPMKAMKATKKPAGKAPAMKSMKSMKAMKSTTAKATDATETTGQPSWARGLRPHFLPGSTEMHWECTLVEDGVPTCDMSVPMSQTVEEMVRRATKPMCGGYELVSPSLAVFMKKGKMLDDKKDDDKPPSDDDTKRDDDRKPDDDTKRDDDRKPDDDSGNSDRSGTSSSHYGGDPYFRDQDDDQGIVDDRDMPSDADQPPMSAHVFVCPDDFGTMTKRPAIVVPMAVPRLLNRMHVCLYRPRALEPPLPPLPSVMQLQEAAASVPDQDKAPEPPLPSLPSMQLEEAAASRKDQDEASQALESSEPATADHKRLRALESPLPPTPSLMKLQEAAASAKDEEEAMVAVKADVDPPPLPPCLAYALEQPWLPWDKQEEHWETFLQGLAAFAISKLSVSGFGSLSVDERLEYIPQDVAGTLSQEPYCDILAWPRLQKLLFRGLPLCRLHAVNQNDPILQDLGAGVLKALLVVVAGNDHGSACSFNCLVLAQRFMEQGPAFFDQWLDSRCDEQAFDTLLDGTMLAQKYNRVVWRHYKALFGDAMLDKHNLVTEIKHELCDSDGLLARDRVWEPVRNFLQLCQLRALEVEKPLPQMLAEAFDGVGAERCVALVVCQGKTSVLLSCGHRQCPKVFWDPHTASLQHIGASASYICQHFAQLAECLLSNGLYGADSTATVYILKWGTAPMSSCLWPTVNPFYFLTGSPNPVADLNRFRFEAPSKHVGSRFAEQFPLGTVISLDDTPPSKQRPVRAASPPKVENPAGSRLSKEHPAAVKAEAANVESSAQSLVSKEHTASVKAEAASVAPNQDSLVKLESEEEEEPLFREELPLPEVPEPLQDGAQMVTGHKKKPKKSLAVRRAERAEQDRADRLIQQLNIDFHKVFQPAHHFKLSSGHWADFKLHLARGALDQLGCQLCMDMMTQNNITLPSRDELLDDELGECRRDPAYKADFDRRLQQLKEQEGLAALKRGRRAKVQDAEAVPLHENLYKWLSVRRPGLYTVDPKAPLKLTCTACGVQVNARRSSTVFYVLQHEAYATHQEAVSARSRGEKCTGVPIQAAEVRAASHVQSFASWIANRKPWVGNEVTEACRLQERLPIVQAKACLEKERFLDPASGVPACAACMELANRETFVKKVCQVAYHIDLCRLLQLSMHDQQRTRHTDAMAQSDYVHLLALEREIQSLRSLSHVQLYQHLDRSFLCVPRKMCNQAMLELLETQVLWIPRQEPREPDQQQLVLQEMDYYLGNNLQHNTDAERDLAQLILRGVLRHDTVLKTLVTALVVKAERIHNGSSRLTTSSLPHTSEAQLHEVGFTLATCSNHSGLMKLFGLNAKTVGRVWLEDDELPIVLNPSAAAGEGLGETSQLQRNCHCVLHLLSVHGSRNCIICFDETVWMPNWSLVHLRSGPHYIGGGVAGRIQVPASTTSPSELKLTDLAQETLHCMIKRADTRRLVYDIRCLPRRKADVTWPAVLATTAELWQSCVQANGVPPIGQSFDNHPSQAPFSRMFLGLMDPSEYEHVEFFKQCVLKTGEHTMELYPFATLFWQKVHPIFSVNDPGHVQKDCVRALRVPSRMMYVAGFRVVPSTLLLRGLPLASYAGRDLQCDKEAAFVLASNLVQLDTWDTPGILLFQLLMALSTGMWLGAEAFSPRELFFNTMCGYYLILLTVQEAWQKRGAGWQSQFLHVVTTRNLLYTTIHMTERVRHWPSASLPFRPAKTTEDSCEHHFGRIKSSLQNVSMTLKHALLATQRQHWLQSKQDPEPSKPCGPQSVWSGLSDEEASELSKRALKTTCLFRSVVGVQRPAALVEAELKQWWADVGQALLFQAGGPKAVAEKVAVFLLLPSVTRDDAGQRSYQVLGLRLHPVGETRLGLIEQVFRGSIGRKKRASAKPAESVLPARQCVRLHILLLSKVSPTSYQATALSEAWIVDPFDEEAPLLYQVPAEIVEDEWRVLIRLSPQAVAAALKIQGLAIQTGSDEHEPDSAKVWFTIGSFPPTKAGKDNIERYMECCRRMWEKLKGRPMLEGSGVPVFMTKMHKPPTWSQLLARIFAYFDATIRGKKAGESKAPTVTADEFSKAVYSKFQYVAPAEDAGRWIEFLHSVHSISLESKADGNVRAEDGSTPLHAAAERGHAQVVELLLSHKINRQSLARPSAAGGRTPLHVAAERGFADVVEALAAQGADVQERTEERRTALILASARGHTEAVAALLRCQADVQALDNMYQTALHAAAANDKPECIQLLYKKRARLEQKDGSGRTPMQLALDGRQVKSIRMLLRLRAVMPEEAAKREDLQDLISEVEREVLMEQLKEAESLCSQQQLKDAEAAFEDARQHLLHLTLLSETARVTPLIHNAEYRLADILEQDRVCAEERERIKAGLADADAELAKVSEEVKEKGKDLALLRRDLDAIREAKLKKMEELQNLKQLIEQLKKAVEELKSQAGFKEPVDADMQAPSTTGFKPRLRHRSFIQCYVGDTRLEAAVQQMQKQGVDVDVRYYPFMIDPSTKNSGEDKADYCRRRGWGGGWKPPDLRQWKWWPNTENAHRLCTYLDEIHAKMPELSEKDKVERSHALMRKFYELTYDRDCNISVPEGAAQAIEELGYGSAKDAVAWLNGGGGLPELRDALRKARAEGVSSVPQYCIQAEGPGAVEPTVFSGAQVLFLSTQTVKDGGASVSSGQPSLLIRHAAAAVLAARMDTASCPELIGTASDARVLKSRGVSAMVVRIVLALLLAVSFSAGTEELGEAIPVEFVNGTNASATLETGSLVEAEKVSIAGYGMWLLFGVVVLAGLVVDQLCGAHFVSCGQTVRGAIYISSGWIGLALFFGLIICVTKGGEAGFLFLTGYLVEGHQFFEHMDGKTYATPMLAALVVVELSDLIFAVDSIPCILGITHDLFLVFSSNMFAVLGLRSLYLLLAEALDKVQNLKTGLAAVLAFVGTKMMLGDYWPLSQSVSLLMIFGILAATVAITSLRLASPMEGGLDQETQKALLRVEYLKQQLQKLRDTGDSLKSELEATVAKCVKFDLEKEEVARLHARAQELLRKPGRQGYSSPTASPTS</sequence>
<dbReference type="PANTHER" id="PTHR45743:SF2">
    <property type="entry name" value="POTASSIUM CHANNEL AKT1"/>
    <property type="match status" value="1"/>
</dbReference>
<feature type="region of interest" description="Disordered" evidence="10">
    <location>
        <begin position="2209"/>
        <end position="2252"/>
    </location>
</feature>
<dbReference type="GO" id="GO:0016020">
    <property type="term" value="C:membrane"/>
    <property type="evidence" value="ECO:0007669"/>
    <property type="project" value="UniProtKB-SubCell"/>
</dbReference>
<keyword evidence="9" id="KW-0175">Coiled coil</keyword>
<keyword evidence="3" id="KW-0813">Transport</keyword>
<dbReference type="SUPFAM" id="SSF48403">
    <property type="entry name" value="Ankyrin repeat"/>
    <property type="match status" value="2"/>
</dbReference>
<feature type="compositionally biased region" description="Basic and acidic residues" evidence="10">
    <location>
        <begin position="1598"/>
        <end position="1635"/>
    </location>
</feature>
<dbReference type="InterPro" id="IPR036770">
    <property type="entry name" value="Ankyrin_rpt-contain_sf"/>
</dbReference>
<feature type="domain" description="Cyclic nucleotide-binding" evidence="12">
    <location>
        <begin position="1073"/>
        <end position="1174"/>
    </location>
</feature>
<feature type="region of interest" description="Disordered" evidence="10">
    <location>
        <begin position="613"/>
        <end position="673"/>
    </location>
</feature>
<dbReference type="SUPFAM" id="SSF51206">
    <property type="entry name" value="cAMP-binding domain-like"/>
    <property type="match status" value="1"/>
</dbReference>
<dbReference type="SMART" id="SM00248">
    <property type="entry name" value="ANK"/>
    <property type="match status" value="7"/>
</dbReference>
<feature type="transmembrane region" description="Helical" evidence="11">
    <location>
        <begin position="4362"/>
        <end position="4381"/>
    </location>
</feature>
<evidence type="ECO:0000256" key="4">
    <source>
        <dbReference type="ARBA" id="ARBA00022692"/>
    </source>
</evidence>
<evidence type="ECO:0000256" key="7">
    <source>
        <dbReference type="ARBA" id="ARBA00023136"/>
    </source>
</evidence>
<dbReference type="Gene3D" id="1.10.287.630">
    <property type="entry name" value="Helix hairpin bin"/>
    <property type="match status" value="1"/>
</dbReference>
<dbReference type="Gene3D" id="1.25.40.20">
    <property type="entry name" value="Ankyrin repeat-containing domain"/>
    <property type="match status" value="3"/>
</dbReference>
<gene>
    <name evidence="13" type="ORF">AK812_SmicGene5213</name>
</gene>
<feature type="transmembrane region" description="Helical" evidence="11">
    <location>
        <begin position="4418"/>
        <end position="4439"/>
    </location>
</feature>
<feature type="transmembrane region" description="Helical" evidence="11">
    <location>
        <begin position="969"/>
        <end position="994"/>
    </location>
</feature>
<feature type="transmembrane region" description="Helical" evidence="11">
    <location>
        <begin position="4243"/>
        <end position="4265"/>
    </location>
</feature>
<evidence type="ECO:0000259" key="12">
    <source>
        <dbReference type="PROSITE" id="PS50042"/>
    </source>
</evidence>
<evidence type="ECO:0000256" key="2">
    <source>
        <dbReference type="ARBA" id="ARBA00007929"/>
    </source>
</evidence>
<feature type="region of interest" description="Disordered" evidence="10">
    <location>
        <begin position="1187"/>
        <end position="1206"/>
    </location>
</feature>
<feature type="region of interest" description="Disordered" evidence="10">
    <location>
        <begin position="3223"/>
        <end position="3243"/>
    </location>
</feature>
<evidence type="ECO:0000256" key="11">
    <source>
        <dbReference type="SAM" id="Phobius"/>
    </source>
</evidence>
<dbReference type="Gene3D" id="2.60.120.10">
    <property type="entry name" value="Jelly Rolls"/>
    <property type="match status" value="1"/>
</dbReference>
<dbReference type="Proteomes" id="UP000186817">
    <property type="component" value="Unassembled WGS sequence"/>
</dbReference>
<dbReference type="EMBL" id="LSRX01000067">
    <property type="protein sequence ID" value="OLQ11005.1"/>
    <property type="molecule type" value="Genomic_DNA"/>
</dbReference>
<keyword evidence="4 11" id="KW-0812">Transmembrane</keyword>
<feature type="transmembrane region" description="Helical" evidence="11">
    <location>
        <begin position="4277"/>
        <end position="4297"/>
    </location>
</feature>
<dbReference type="PANTHER" id="PTHR45743">
    <property type="entry name" value="POTASSIUM CHANNEL AKT1"/>
    <property type="match status" value="1"/>
</dbReference>
<feature type="region of interest" description="Disordered" evidence="10">
    <location>
        <begin position="1737"/>
        <end position="1788"/>
    </location>
</feature>
<keyword evidence="5 11" id="KW-1133">Transmembrane helix</keyword>
<feature type="region of interest" description="Disordered" evidence="10">
    <location>
        <begin position="1432"/>
        <end position="1502"/>
    </location>
</feature>
<dbReference type="Pfam" id="PF00520">
    <property type="entry name" value="Ion_trans"/>
    <property type="match status" value="1"/>
</dbReference>
<dbReference type="PROSITE" id="PS50042">
    <property type="entry name" value="CNMP_BINDING_3"/>
    <property type="match status" value="1"/>
</dbReference>
<feature type="region of interest" description="Disordered" evidence="10">
    <location>
        <begin position="566"/>
        <end position="587"/>
    </location>
</feature>
<comment type="caution">
    <text evidence="13">The sequence shown here is derived from an EMBL/GenBank/DDBJ whole genome shotgun (WGS) entry which is preliminary data.</text>
</comment>
<dbReference type="Pfam" id="PF12796">
    <property type="entry name" value="Ank_2"/>
    <property type="match status" value="3"/>
</dbReference>
<feature type="region of interest" description="Disordered" evidence="10">
    <location>
        <begin position="2271"/>
        <end position="2294"/>
    </location>
</feature>
<comment type="subcellular location">
    <subcellularLocation>
        <location evidence="1">Membrane</location>
        <topology evidence="1">Multi-pass membrane protein</topology>
    </subcellularLocation>
</comment>
<name>A0A1Q9EU97_SYMMI</name>
<keyword evidence="7 11" id="KW-0472">Membrane</keyword>
<dbReference type="InterPro" id="IPR014710">
    <property type="entry name" value="RmlC-like_jellyroll"/>
</dbReference>
<feature type="coiled-coil region" evidence="9">
    <location>
        <begin position="3750"/>
        <end position="3789"/>
    </location>
</feature>
<keyword evidence="8" id="KW-0040">ANK repeat</keyword>
<dbReference type="InterPro" id="IPR000595">
    <property type="entry name" value="cNMP-bd_dom"/>
</dbReference>
<evidence type="ECO:0000256" key="8">
    <source>
        <dbReference type="PROSITE-ProRule" id="PRU00023"/>
    </source>
</evidence>
<dbReference type="SUPFAM" id="SSF81324">
    <property type="entry name" value="Voltage-gated potassium channels"/>
    <property type="match status" value="1"/>
</dbReference>
<protein>
    <submittedName>
        <fullName evidence="13">Putative membrane protein</fullName>
    </submittedName>
</protein>
<proteinExistence type="inferred from homology"/>
<dbReference type="SUPFAM" id="SSF52833">
    <property type="entry name" value="Thioredoxin-like"/>
    <property type="match status" value="1"/>
</dbReference>
<feature type="region of interest" description="Disordered" evidence="10">
    <location>
        <begin position="1598"/>
        <end position="1682"/>
    </location>
</feature>
<evidence type="ECO:0000256" key="3">
    <source>
        <dbReference type="ARBA" id="ARBA00022448"/>
    </source>
</evidence>
<dbReference type="OrthoDB" id="417520at2759"/>
<feature type="repeat" description="ANK" evidence="8">
    <location>
        <begin position="3624"/>
        <end position="3656"/>
    </location>
</feature>
<feature type="repeat" description="ANK" evidence="8">
    <location>
        <begin position="3657"/>
        <end position="3689"/>
    </location>
</feature>
<feature type="compositionally biased region" description="Polar residues" evidence="10">
    <location>
        <begin position="636"/>
        <end position="650"/>
    </location>
</feature>
<dbReference type="InterPro" id="IPR045319">
    <property type="entry name" value="KAT/AKT"/>
</dbReference>
<feature type="coiled-coil region" evidence="9">
    <location>
        <begin position="3839"/>
        <end position="3908"/>
    </location>
</feature>
<dbReference type="GO" id="GO:0005249">
    <property type="term" value="F:voltage-gated potassium channel activity"/>
    <property type="evidence" value="ECO:0007669"/>
    <property type="project" value="InterPro"/>
</dbReference>
<feature type="compositionally biased region" description="Polar residues" evidence="10">
    <location>
        <begin position="4513"/>
        <end position="4523"/>
    </location>
</feature>
<feature type="repeat" description="ANK" evidence="8">
    <location>
        <begin position="443"/>
        <end position="475"/>
    </location>
</feature>
<keyword evidence="14" id="KW-1185">Reference proteome</keyword>
<evidence type="ECO:0000256" key="1">
    <source>
        <dbReference type="ARBA" id="ARBA00004141"/>
    </source>
</evidence>
<dbReference type="PRINTS" id="PR01415">
    <property type="entry name" value="ANKYRIN"/>
</dbReference>
<evidence type="ECO:0000313" key="13">
    <source>
        <dbReference type="EMBL" id="OLQ11005.1"/>
    </source>
</evidence>
<dbReference type="Gene3D" id="1.10.287.70">
    <property type="match status" value="1"/>
</dbReference>
<evidence type="ECO:0000256" key="6">
    <source>
        <dbReference type="ARBA" id="ARBA00023065"/>
    </source>
</evidence>
<feature type="transmembrane region" description="Helical" evidence="11">
    <location>
        <begin position="870"/>
        <end position="892"/>
    </location>
</feature>
<keyword evidence="6" id="KW-0406">Ion transport</keyword>
<dbReference type="PROSITE" id="PS50088">
    <property type="entry name" value="ANK_REPEAT"/>
    <property type="match status" value="4"/>
</dbReference>
<feature type="compositionally biased region" description="Basic and acidic residues" evidence="10">
    <location>
        <begin position="1442"/>
        <end position="1463"/>
    </location>
</feature>
<dbReference type="InterPro" id="IPR018490">
    <property type="entry name" value="cNMP-bd_dom_sf"/>
</dbReference>
<dbReference type="InterPro" id="IPR005496">
    <property type="entry name" value="Integral_membrane_TerC"/>
</dbReference>
<feature type="compositionally biased region" description="Basic and acidic residues" evidence="10">
    <location>
        <begin position="569"/>
        <end position="580"/>
    </location>
</feature>
<dbReference type="Pfam" id="PF03741">
    <property type="entry name" value="TerC"/>
    <property type="match status" value="1"/>
</dbReference>
<feature type="region of interest" description="Disordered" evidence="10">
    <location>
        <begin position="4504"/>
        <end position="4523"/>
    </location>
</feature>
<dbReference type="InterPro" id="IPR036249">
    <property type="entry name" value="Thioredoxin-like_sf"/>
</dbReference>
<organism evidence="13 14">
    <name type="scientific">Symbiodinium microadriaticum</name>
    <name type="common">Dinoflagellate</name>
    <name type="synonym">Zooxanthella microadriatica</name>
    <dbReference type="NCBI Taxonomy" id="2951"/>
    <lineage>
        <taxon>Eukaryota</taxon>
        <taxon>Sar</taxon>
        <taxon>Alveolata</taxon>
        <taxon>Dinophyceae</taxon>
        <taxon>Suessiales</taxon>
        <taxon>Symbiodiniaceae</taxon>
        <taxon>Symbiodinium</taxon>
    </lineage>
</organism>
<dbReference type="Gene3D" id="3.40.30.10">
    <property type="entry name" value="Glutaredoxin"/>
    <property type="match status" value="1"/>
</dbReference>
<comment type="similarity">
    <text evidence="2">Belongs to the potassium channel family. Plant (TC 1.A.1.4) subfamily.</text>
</comment>
<evidence type="ECO:0000313" key="14">
    <source>
        <dbReference type="Proteomes" id="UP000186817"/>
    </source>
</evidence>
<reference evidence="13 14" key="1">
    <citation type="submission" date="2016-02" db="EMBL/GenBank/DDBJ databases">
        <title>Genome analysis of coral dinoflagellate symbionts highlights evolutionary adaptations to a symbiotic lifestyle.</title>
        <authorList>
            <person name="Aranda M."/>
            <person name="Li Y."/>
            <person name="Liew Y.J."/>
            <person name="Baumgarten S."/>
            <person name="Simakov O."/>
            <person name="Wilson M."/>
            <person name="Piel J."/>
            <person name="Ashoor H."/>
            <person name="Bougouffa S."/>
            <person name="Bajic V.B."/>
            <person name="Ryu T."/>
            <person name="Ravasi T."/>
            <person name="Bayer T."/>
            <person name="Micklem G."/>
            <person name="Kim H."/>
            <person name="Bhak J."/>
            <person name="Lajeunesse T.C."/>
            <person name="Voolstra C.R."/>
        </authorList>
    </citation>
    <scope>NUCLEOTIDE SEQUENCE [LARGE SCALE GENOMIC DNA]</scope>
    <source>
        <strain evidence="13 14">CCMP2467</strain>
    </source>
</reference>
<dbReference type="PROSITE" id="PS50297">
    <property type="entry name" value="ANK_REP_REGION"/>
    <property type="match status" value="3"/>
</dbReference>
<feature type="repeat" description="ANK" evidence="8">
    <location>
        <begin position="3587"/>
        <end position="3619"/>
    </location>
</feature>
<accession>A0A1Q9EU97</accession>
<dbReference type="InterPro" id="IPR002110">
    <property type="entry name" value="Ankyrin_rpt"/>
</dbReference>
<dbReference type="InterPro" id="IPR005821">
    <property type="entry name" value="Ion_trans_dom"/>
</dbReference>